<evidence type="ECO:0000313" key="3">
    <source>
        <dbReference type="EMBL" id="MFC4263020.1"/>
    </source>
</evidence>
<dbReference type="Pfam" id="PF02463">
    <property type="entry name" value="SMC_N"/>
    <property type="match status" value="1"/>
</dbReference>
<name>A0ABV8QTP1_9BACT</name>
<gene>
    <name evidence="3" type="ORF">ACFOWM_09035</name>
</gene>
<evidence type="ECO:0000256" key="1">
    <source>
        <dbReference type="SAM" id="Coils"/>
    </source>
</evidence>
<dbReference type="EMBL" id="JBHSCZ010000002">
    <property type="protein sequence ID" value="MFC4263020.1"/>
    <property type="molecule type" value="Genomic_DNA"/>
</dbReference>
<proteinExistence type="predicted"/>
<evidence type="ECO:0000313" key="4">
    <source>
        <dbReference type="Proteomes" id="UP001595907"/>
    </source>
</evidence>
<accession>A0ABV8QTP1</accession>
<evidence type="ECO:0000259" key="2">
    <source>
        <dbReference type="Pfam" id="PF02463"/>
    </source>
</evidence>
<reference evidence="4" key="1">
    <citation type="journal article" date="2019" name="Int. J. Syst. Evol. Microbiol.">
        <title>The Global Catalogue of Microorganisms (GCM) 10K type strain sequencing project: providing services to taxonomists for standard genome sequencing and annotation.</title>
        <authorList>
            <consortium name="The Broad Institute Genomics Platform"/>
            <consortium name="The Broad Institute Genome Sequencing Center for Infectious Disease"/>
            <person name="Wu L."/>
            <person name="Ma J."/>
        </authorList>
    </citation>
    <scope>NUCLEOTIDE SEQUENCE [LARGE SCALE GENOMIC DNA]</scope>
    <source>
        <strain evidence="4">CECT 8289</strain>
    </source>
</reference>
<protein>
    <submittedName>
        <fullName evidence="3">AAA family ATPase</fullName>
    </submittedName>
</protein>
<dbReference type="RefSeq" id="WP_379709051.1">
    <property type="nucleotide sequence ID" value="NZ_JBHSCZ010000002.1"/>
</dbReference>
<sequence length="729" mass="84305">MILQSIELNNFMCYAGSNKFDFTEGINVIIGDNGYGKSKLYDAFYWVMYDQCFDTSIKKFRNTNLLKRLIISDKAIQETEEGIITSSVTLTFHNKEKDSVYILERRYSVRKYDDKIIGEQESEEIIWEKEMSYLNAKEIKDNQQIERIKKSILPDNIKPYMWFQGEQVESIIDFNKNDTLTQAINVLSNITRFDNIISIAESIKESTTKEHNKKQRDLSGDKGKSENLELERQNLLQRIKAIELQDLQIKDNLATAEEKAENLLNKLEDAQKIREIESRRKTIEGNLKDVQEEYDEEQKNLHKKMFTNKWVLKGTENLFEQYSLQYNQFEQKKLQKQAQIQVKLDNENELIKELHARLPIDVPEPIHVQHMLDNERCLVCDREAPTGSVAWLKMKELIDRSNMKIKTLEDEEISTHNFSADFKRLYQNGLGLSHTIKNIDDDIASTYRRLRKLDKRRKTLTEDLNKTEAEKNSLIVDAALNVSQATNLLNEYNAQNELRIRSSNEVVSNASIIARRKEDLAKIEADLSKLVIGEIPAYLLEKVKVVEEFHQLAHSTRKRVFSGLVQVLENEANKHYQEMTQGNMSSRGIIRLKELSNGKNYMPELVDENGNVLLQLNTGNIILIKLATIMAIISARQGARDTDLYTLITDAPMSVFGEDYTIGFCKTVSKVYRQSIIMSKEFYKNTTLREQLLSNGDIKLGKVYLITPSIAESARSNRNSLSTNIEKLN</sequence>
<dbReference type="Gene3D" id="3.40.50.300">
    <property type="entry name" value="P-loop containing nucleotide triphosphate hydrolases"/>
    <property type="match status" value="1"/>
</dbReference>
<dbReference type="Proteomes" id="UP001595907">
    <property type="component" value="Unassembled WGS sequence"/>
</dbReference>
<dbReference type="SUPFAM" id="SSF52540">
    <property type="entry name" value="P-loop containing nucleoside triphosphate hydrolases"/>
    <property type="match status" value="1"/>
</dbReference>
<keyword evidence="1" id="KW-0175">Coiled coil</keyword>
<feature type="coiled-coil region" evidence="1">
    <location>
        <begin position="450"/>
        <end position="477"/>
    </location>
</feature>
<organism evidence="3 4">
    <name type="scientific">Ferruginibacter yonginensis</name>
    <dbReference type="NCBI Taxonomy" id="1310416"/>
    <lineage>
        <taxon>Bacteria</taxon>
        <taxon>Pseudomonadati</taxon>
        <taxon>Bacteroidota</taxon>
        <taxon>Chitinophagia</taxon>
        <taxon>Chitinophagales</taxon>
        <taxon>Chitinophagaceae</taxon>
        <taxon>Ferruginibacter</taxon>
    </lineage>
</organism>
<dbReference type="InterPro" id="IPR003395">
    <property type="entry name" value="RecF/RecN/SMC_N"/>
</dbReference>
<keyword evidence="4" id="KW-1185">Reference proteome</keyword>
<feature type="coiled-coil region" evidence="1">
    <location>
        <begin position="225"/>
        <end position="332"/>
    </location>
</feature>
<dbReference type="InterPro" id="IPR027417">
    <property type="entry name" value="P-loop_NTPase"/>
</dbReference>
<comment type="caution">
    <text evidence="3">The sequence shown here is derived from an EMBL/GenBank/DDBJ whole genome shotgun (WGS) entry which is preliminary data.</text>
</comment>
<feature type="domain" description="RecF/RecN/SMC N-terminal" evidence="2">
    <location>
        <begin position="3"/>
        <end position="636"/>
    </location>
</feature>